<evidence type="ECO:0000256" key="1">
    <source>
        <dbReference type="SAM" id="MobiDB-lite"/>
    </source>
</evidence>
<feature type="compositionally biased region" description="Basic and acidic residues" evidence="1">
    <location>
        <begin position="1"/>
        <end position="36"/>
    </location>
</feature>
<feature type="region of interest" description="Disordered" evidence="1">
    <location>
        <begin position="233"/>
        <end position="253"/>
    </location>
</feature>
<gene>
    <name evidence="2" type="ORF">FSB_LOCUS39840</name>
</gene>
<sequence length="356" mass="40104">MGDKDKSISKEMGDKENSGSKEIGDKSKSGSKENGDKSSGSPLPTTAISNTQRSKPIGTSKSPVLVDDPASPSENALQVHKRKTTSVDQVRRGLARMVILHEYPLSMVDHIGFREFVGLLQPMFKMICRNTLKRDIFKIYDNEKEKALQVVDKNESRIAITTDMWTSSNKKRGFMVVTAHFVNKSWTLESRVLRYKMKLLEFYYPSIYGLNASAEIVNVKRLCCDLLDEYGDGNEDKEESSPMPTTSSFVGPSKSRFQSSLQSYDLFVSGDTPKKNESVRLEFNHYIDDGVLPRTENFDILTWWKSSSPMPKDCTIQSILDDVEDPEEEESGVTCSSPMPKDCTIRSMLDDVEDPK</sequence>
<accession>A0A2N9HJ02</accession>
<feature type="compositionally biased region" description="Polar residues" evidence="1">
    <location>
        <begin position="242"/>
        <end position="253"/>
    </location>
</feature>
<feature type="region of interest" description="Disordered" evidence="1">
    <location>
        <begin position="326"/>
        <end position="356"/>
    </location>
</feature>
<evidence type="ECO:0008006" key="3">
    <source>
        <dbReference type="Google" id="ProtNLM"/>
    </source>
</evidence>
<dbReference type="AlphaFoldDB" id="A0A2N9HJ02"/>
<feature type="region of interest" description="Disordered" evidence="1">
    <location>
        <begin position="1"/>
        <end position="86"/>
    </location>
</feature>
<evidence type="ECO:0000313" key="2">
    <source>
        <dbReference type="EMBL" id="SPD11958.1"/>
    </source>
</evidence>
<dbReference type="InterPro" id="IPR052035">
    <property type="entry name" value="ZnF_BED_domain_contain"/>
</dbReference>
<dbReference type="EMBL" id="OIVN01003539">
    <property type="protein sequence ID" value="SPD11958.1"/>
    <property type="molecule type" value="Genomic_DNA"/>
</dbReference>
<dbReference type="PANTHER" id="PTHR46481">
    <property type="entry name" value="ZINC FINGER BED DOMAIN-CONTAINING PROTEIN 4"/>
    <property type="match status" value="1"/>
</dbReference>
<dbReference type="InterPro" id="IPR012337">
    <property type="entry name" value="RNaseH-like_sf"/>
</dbReference>
<protein>
    <recommendedName>
        <fullName evidence="3">HAT C-terminal dimerisation domain-containing protein</fullName>
    </recommendedName>
</protein>
<reference evidence="2" key="1">
    <citation type="submission" date="2018-02" db="EMBL/GenBank/DDBJ databases">
        <authorList>
            <person name="Cohen D.B."/>
            <person name="Kent A.D."/>
        </authorList>
    </citation>
    <scope>NUCLEOTIDE SEQUENCE</scope>
</reference>
<proteinExistence type="predicted"/>
<dbReference type="PANTHER" id="PTHR46481:SF11">
    <property type="entry name" value="ZINC FINGER BED DOMAIN-CONTAINING PROTEIN RICESLEEPER 2-LIKE"/>
    <property type="match status" value="1"/>
</dbReference>
<organism evidence="2">
    <name type="scientific">Fagus sylvatica</name>
    <name type="common">Beechnut</name>
    <dbReference type="NCBI Taxonomy" id="28930"/>
    <lineage>
        <taxon>Eukaryota</taxon>
        <taxon>Viridiplantae</taxon>
        <taxon>Streptophyta</taxon>
        <taxon>Embryophyta</taxon>
        <taxon>Tracheophyta</taxon>
        <taxon>Spermatophyta</taxon>
        <taxon>Magnoliopsida</taxon>
        <taxon>eudicotyledons</taxon>
        <taxon>Gunneridae</taxon>
        <taxon>Pentapetalae</taxon>
        <taxon>rosids</taxon>
        <taxon>fabids</taxon>
        <taxon>Fagales</taxon>
        <taxon>Fagaceae</taxon>
        <taxon>Fagus</taxon>
    </lineage>
</organism>
<feature type="compositionally biased region" description="Polar residues" evidence="1">
    <location>
        <begin position="37"/>
        <end position="62"/>
    </location>
</feature>
<dbReference type="SUPFAM" id="SSF53098">
    <property type="entry name" value="Ribonuclease H-like"/>
    <property type="match status" value="1"/>
</dbReference>
<name>A0A2N9HJ02_FAGSY</name>